<feature type="transmembrane region" description="Helical" evidence="7">
    <location>
        <begin position="126"/>
        <end position="145"/>
    </location>
</feature>
<evidence type="ECO:0000256" key="2">
    <source>
        <dbReference type="ARBA" id="ARBA00007362"/>
    </source>
</evidence>
<dbReference type="Pfam" id="PF00892">
    <property type="entry name" value="EamA"/>
    <property type="match status" value="2"/>
</dbReference>
<name>A0ABU0MXS9_9FIRM</name>
<dbReference type="InterPro" id="IPR000620">
    <property type="entry name" value="EamA_dom"/>
</dbReference>
<evidence type="ECO:0000256" key="4">
    <source>
        <dbReference type="ARBA" id="ARBA00022692"/>
    </source>
</evidence>
<feature type="transmembrane region" description="Helical" evidence="7">
    <location>
        <begin position="7"/>
        <end position="27"/>
    </location>
</feature>
<feature type="domain" description="EamA" evidence="8">
    <location>
        <begin position="150"/>
        <end position="282"/>
    </location>
</feature>
<evidence type="ECO:0000256" key="1">
    <source>
        <dbReference type="ARBA" id="ARBA00004651"/>
    </source>
</evidence>
<evidence type="ECO:0000256" key="7">
    <source>
        <dbReference type="SAM" id="Phobius"/>
    </source>
</evidence>
<dbReference type="InterPro" id="IPR050638">
    <property type="entry name" value="AA-Vitamin_Transporters"/>
</dbReference>
<protein>
    <submittedName>
        <fullName evidence="9">Drug/metabolite transporter (DMT)-like permease</fullName>
    </submittedName>
</protein>
<evidence type="ECO:0000256" key="3">
    <source>
        <dbReference type="ARBA" id="ARBA00022475"/>
    </source>
</evidence>
<dbReference type="PANTHER" id="PTHR32322:SF18">
    <property type="entry name" value="S-ADENOSYLMETHIONINE_S-ADENOSYLHOMOCYSTEINE TRANSPORTER"/>
    <property type="match status" value="1"/>
</dbReference>
<dbReference type="EMBL" id="JAUSWG010000003">
    <property type="protein sequence ID" value="MDQ0555700.1"/>
    <property type="molecule type" value="Genomic_DNA"/>
</dbReference>
<reference evidence="9 10" key="1">
    <citation type="submission" date="2023-07" db="EMBL/GenBank/DDBJ databases">
        <title>Genomic Encyclopedia of Type Strains, Phase IV (KMG-IV): sequencing the most valuable type-strain genomes for metagenomic binning, comparative biology and taxonomic classification.</title>
        <authorList>
            <person name="Goeker M."/>
        </authorList>
    </citation>
    <scope>NUCLEOTIDE SEQUENCE [LARGE SCALE GENOMIC DNA]</scope>
    <source>
        <strain evidence="9 10">DSM 15049</strain>
    </source>
</reference>
<evidence type="ECO:0000256" key="6">
    <source>
        <dbReference type="ARBA" id="ARBA00023136"/>
    </source>
</evidence>
<gene>
    <name evidence="9" type="ORF">QOZ92_000813</name>
</gene>
<dbReference type="Proteomes" id="UP001232584">
    <property type="component" value="Unassembled WGS sequence"/>
</dbReference>
<feature type="transmembrane region" description="Helical" evidence="7">
    <location>
        <begin position="69"/>
        <end position="94"/>
    </location>
</feature>
<organism evidence="9 10">
    <name type="scientific">Paraclostridium ghonii</name>
    <dbReference type="NCBI Taxonomy" id="29358"/>
    <lineage>
        <taxon>Bacteria</taxon>
        <taxon>Bacillati</taxon>
        <taxon>Bacillota</taxon>
        <taxon>Clostridia</taxon>
        <taxon>Peptostreptococcales</taxon>
        <taxon>Peptostreptococcaceae</taxon>
        <taxon>Paraclostridium</taxon>
    </lineage>
</organism>
<evidence type="ECO:0000259" key="8">
    <source>
        <dbReference type="Pfam" id="PF00892"/>
    </source>
</evidence>
<evidence type="ECO:0000256" key="5">
    <source>
        <dbReference type="ARBA" id="ARBA00022989"/>
    </source>
</evidence>
<comment type="subcellular location">
    <subcellularLocation>
        <location evidence="1">Cell membrane</location>
        <topology evidence="1">Multi-pass membrane protein</topology>
    </subcellularLocation>
</comment>
<comment type="caution">
    <text evidence="9">The sequence shown here is derived from an EMBL/GenBank/DDBJ whole genome shotgun (WGS) entry which is preliminary data.</text>
</comment>
<feature type="transmembrane region" description="Helical" evidence="7">
    <location>
        <begin position="267"/>
        <end position="283"/>
    </location>
</feature>
<sequence length="295" mass="32981">MKTNNKGVVYIVIATLGFSIIPILANMGLENNLSSATLLFYRFFIAGVVFLAYCVITKRKICLKDKKEALYICVAGVIYSVQCISFFSSFQYISPSIGEIIYHCYPLFTLILASLILKEGVTKKKVIGVILSVVGTSIVLYAPWQMAEIRGIMYVIMAALVSAIYMVYTKKRITNMDTIVLTMYLCFVCCAIYFLYSMVNGEFVFISNPKIIFYVSILALFSTIVGFFAFMKAISLLSVGKVSILSLFEPIFTILLDYIILGTKLTILQIIGTAVILLAIYIYDRPCKDDLLAEV</sequence>
<feature type="domain" description="EamA" evidence="8">
    <location>
        <begin position="6"/>
        <end position="140"/>
    </location>
</feature>
<keyword evidence="10" id="KW-1185">Reference proteome</keyword>
<feature type="transmembrane region" description="Helical" evidence="7">
    <location>
        <begin position="242"/>
        <end position="261"/>
    </location>
</feature>
<feature type="transmembrane region" description="Helical" evidence="7">
    <location>
        <begin position="39"/>
        <end position="57"/>
    </location>
</feature>
<dbReference type="SUPFAM" id="SSF103481">
    <property type="entry name" value="Multidrug resistance efflux transporter EmrE"/>
    <property type="match status" value="2"/>
</dbReference>
<feature type="transmembrane region" description="Helical" evidence="7">
    <location>
        <begin position="180"/>
        <end position="199"/>
    </location>
</feature>
<proteinExistence type="inferred from homology"/>
<keyword evidence="4 7" id="KW-0812">Transmembrane</keyword>
<feature type="transmembrane region" description="Helical" evidence="7">
    <location>
        <begin position="211"/>
        <end position="230"/>
    </location>
</feature>
<keyword evidence="3" id="KW-1003">Cell membrane</keyword>
<keyword evidence="5 7" id="KW-1133">Transmembrane helix</keyword>
<dbReference type="PANTHER" id="PTHR32322">
    <property type="entry name" value="INNER MEMBRANE TRANSPORTER"/>
    <property type="match status" value="1"/>
</dbReference>
<dbReference type="InterPro" id="IPR037185">
    <property type="entry name" value="EmrE-like"/>
</dbReference>
<comment type="similarity">
    <text evidence="2">Belongs to the EamA transporter family.</text>
</comment>
<keyword evidence="6 7" id="KW-0472">Membrane</keyword>
<evidence type="ECO:0000313" key="9">
    <source>
        <dbReference type="EMBL" id="MDQ0555700.1"/>
    </source>
</evidence>
<feature type="transmembrane region" description="Helical" evidence="7">
    <location>
        <begin position="100"/>
        <end position="117"/>
    </location>
</feature>
<accession>A0ABU0MXS9</accession>
<feature type="transmembrane region" description="Helical" evidence="7">
    <location>
        <begin position="151"/>
        <end position="168"/>
    </location>
</feature>
<dbReference type="RefSeq" id="WP_307503451.1">
    <property type="nucleotide sequence ID" value="NZ_BAAACE010000028.1"/>
</dbReference>
<evidence type="ECO:0000313" key="10">
    <source>
        <dbReference type="Proteomes" id="UP001232584"/>
    </source>
</evidence>